<dbReference type="GO" id="GO:0016887">
    <property type="term" value="F:ATP hydrolysis activity"/>
    <property type="evidence" value="ECO:0007669"/>
    <property type="project" value="InterPro"/>
</dbReference>
<evidence type="ECO:0000313" key="3">
    <source>
        <dbReference type="Proteomes" id="UP000254621"/>
    </source>
</evidence>
<protein>
    <submittedName>
        <fullName evidence="2">Hemin importer ATP-binding subunit</fullName>
    </submittedName>
</protein>
<dbReference type="Proteomes" id="UP000254621">
    <property type="component" value="Unassembled WGS sequence"/>
</dbReference>
<keyword evidence="2" id="KW-0067">ATP-binding</keyword>
<proteinExistence type="predicted"/>
<evidence type="ECO:0000313" key="2">
    <source>
        <dbReference type="EMBL" id="SUP61274.1"/>
    </source>
</evidence>
<sequence length="45" mass="4829">MVNQGTPEEKLFRSCKLTVESGEFVTVLGSNGAGKSTLSMLLPDR</sequence>
<organism evidence="2 3">
    <name type="scientific">Weissella viridescens</name>
    <name type="common">Lactobacillus viridescens</name>
    <dbReference type="NCBI Taxonomy" id="1629"/>
    <lineage>
        <taxon>Bacteria</taxon>
        <taxon>Bacillati</taxon>
        <taxon>Bacillota</taxon>
        <taxon>Bacilli</taxon>
        <taxon>Lactobacillales</taxon>
        <taxon>Lactobacillaceae</taxon>
        <taxon>Weissella</taxon>
    </lineage>
</organism>
<dbReference type="AlphaFoldDB" id="A0A380P8V8"/>
<dbReference type="GO" id="GO:0005524">
    <property type="term" value="F:ATP binding"/>
    <property type="evidence" value="ECO:0007669"/>
    <property type="project" value="UniProtKB-KW"/>
</dbReference>
<dbReference type="EMBL" id="UHIV01000006">
    <property type="protein sequence ID" value="SUP61274.1"/>
    <property type="molecule type" value="Genomic_DNA"/>
</dbReference>
<gene>
    <name evidence="2" type="ORF">NCTC13645_02409</name>
</gene>
<name>A0A380P8V8_WEIVI</name>
<evidence type="ECO:0000259" key="1">
    <source>
        <dbReference type="Pfam" id="PF00005"/>
    </source>
</evidence>
<reference evidence="2 3" key="1">
    <citation type="submission" date="2018-06" db="EMBL/GenBank/DDBJ databases">
        <authorList>
            <consortium name="Pathogen Informatics"/>
            <person name="Doyle S."/>
        </authorList>
    </citation>
    <scope>NUCLEOTIDE SEQUENCE [LARGE SCALE GENOMIC DNA]</scope>
    <source>
        <strain evidence="2 3">NCTC13645</strain>
    </source>
</reference>
<dbReference type="Gene3D" id="3.40.50.300">
    <property type="entry name" value="P-loop containing nucleotide triphosphate hydrolases"/>
    <property type="match status" value="1"/>
</dbReference>
<dbReference type="Pfam" id="PF00005">
    <property type="entry name" value="ABC_tran"/>
    <property type="match status" value="1"/>
</dbReference>
<dbReference type="SUPFAM" id="SSF52540">
    <property type="entry name" value="P-loop containing nucleoside triphosphate hydrolases"/>
    <property type="match status" value="1"/>
</dbReference>
<accession>A0A380P8V8</accession>
<dbReference type="InterPro" id="IPR003439">
    <property type="entry name" value="ABC_transporter-like_ATP-bd"/>
</dbReference>
<feature type="domain" description="ABC transporter" evidence="1">
    <location>
        <begin position="14"/>
        <end position="42"/>
    </location>
</feature>
<dbReference type="InterPro" id="IPR027417">
    <property type="entry name" value="P-loop_NTPase"/>
</dbReference>
<keyword evidence="2" id="KW-0547">Nucleotide-binding</keyword>